<evidence type="ECO:0000256" key="2">
    <source>
        <dbReference type="SAM" id="MobiDB-lite"/>
    </source>
</evidence>
<name>R7YCL0_9ACTN</name>
<dbReference type="Proteomes" id="UP000013569">
    <property type="component" value="Unassembled WGS sequence"/>
</dbReference>
<dbReference type="Pfam" id="PF11774">
    <property type="entry name" value="Lsr2"/>
    <property type="match status" value="1"/>
</dbReference>
<evidence type="ECO:0000256" key="1">
    <source>
        <dbReference type="ARBA" id="ARBA00023125"/>
    </source>
</evidence>
<dbReference type="RefSeq" id="WP_010841502.1">
    <property type="nucleotide sequence ID" value="NZ_AQPW01000004.1"/>
</dbReference>
<dbReference type="GO" id="GO:0016746">
    <property type="term" value="F:acyltransferase activity"/>
    <property type="evidence" value="ECO:0007669"/>
    <property type="project" value="InterPro"/>
</dbReference>
<keyword evidence="1" id="KW-0238">DNA-binding</keyword>
<dbReference type="EMBL" id="AQPW01000004">
    <property type="protein sequence ID" value="EON33733.1"/>
    <property type="molecule type" value="Genomic_DNA"/>
</dbReference>
<accession>R7YCL0</accession>
<evidence type="ECO:0008006" key="7">
    <source>
        <dbReference type="Google" id="ProtNLM"/>
    </source>
</evidence>
<organism evidence="5 6">
    <name type="scientific">Gordonia terrae C-6</name>
    <dbReference type="NCBI Taxonomy" id="1316928"/>
    <lineage>
        <taxon>Bacteria</taxon>
        <taxon>Bacillati</taxon>
        <taxon>Actinomycetota</taxon>
        <taxon>Actinomycetes</taxon>
        <taxon>Mycobacteriales</taxon>
        <taxon>Gordoniaceae</taxon>
        <taxon>Gordonia</taxon>
    </lineage>
</organism>
<dbReference type="InterPro" id="IPR036625">
    <property type="entry name" value="E3-bd_dom_sf"/>
</dbReference>
<comment type="caution">
    <text evidence="5">The sequence shown here is derived from an EMBL/GenBank/DDBJ whole genome shotgun (WGS) entry which is preliminary data.</text>
</comment>
<evidence type="ECO:0000259" key="4">
    <source>
        <dbReference type="Pfam" id="PF23359"/>
    </source>
</evidence>
<proteinExistence type="predicted"/>
<dbReference type="InterPro" id="IPR024412">
    <property type="entry name" value="Lsr2_dim_dom"/>
</dbReference>
<dbReference type="GO" id="GO:0003677">
    <property type="term" value="F:DNA binding"/>
    <property type="evidence" value="ECO:0007669"/>
    <property type="project" value="UniProtKB-KW"/>
</dbReference>
<reference evidence="5 6" key="1">
    <citation type="journal article" date="2013" name="Genome Announc.">
        <title>Draft Genome Sequence of a Benzothiophene-Desulfurizing Bacterium, Gordona terrae Strain C-6.</title>
        <authorList>
            <person name="Wang W."/>
            <person name="Ma T."/>
            <person name="Ren Y."/>
            <person name="Li G."/>
        </authorList>
    </citation>
    <scope>NUCLEOTIDE SEQUENCE [LARGE SCALE GENOMIC DNA]</scope>
    <source>
        <strain evidence="5 6">C-6</strain>
    </source>
</reference>
<dbReference type="InterPro" id="IPR055370">
    <property type="entry name" value="Lsr2_DNA-bd"/>
</dbReference>
<dbReference type="Gene3D" id="4.10.320.10">
    <property type="entry name" value="E3-binding domain"/>
    <property type="match status" value="1"/>
</dbReference>
<sequence>MASRKITTYEYMDDLDGSVVEEGEIDTISFSYRGTDYEIDLKSANANKFDTVIKKYIDSARKVGRTRAGGGTRRTGTGSGRSREQLAAIREWANKKGYEVSPRGRIPANVIEAFDSAH</sequence>
<dbReference type="OrthoDB" id="4113332at2"/>
<evidence type="ECO:0000259" key="3">
    <source>
        <dbReference type="Pfam" id="PF11774"/>
    </source>
</evidence>
<gene>
    <name evidence="5" type="ORF">GTC6_05182</name>
</gene>
<feature type="region of interest" description="Disordered" evidence="2">
    <location>
        <begin position="64"/>
        <end position="83"/>
    </location>
</feature>
<dbReference type="PATRIC" id="fig|1316928.3.peg.1051"/>
<dbReference type="Gene3D" id="3.30.60.230">
    <property type="entry name" value="Lsr2, dimerization domain"/>
    <property type="match status" value="1"/>
</dbReference>
<dbReference type="Pfam" id="PF23359">
    <property type="entry name" value="Lsr2_DNA-bd"/>
    <property type="match status" value="1"/>
</dbReference>
<protein>
    <recommendedName>
        <fullName evidence="7">Lsr2 family protein</fullName>
    </recommendedName>
</protein>
<feature type="compositionally biased region" description="Gly residues" evidence="2">
    <location>
        <begin position="67"/>
        <end position="79"/>
    </location>
</feature>
<evidence type="ECO:0000313" key="5">
    <source>
        <dbReference type="EMBL" id="EON33733.1"/>
    </source>
</evidence>
<feature type="domain" description="Lsr2 DNA-binding" evidence="4">
    <location>
        <begin position="82"/>
        <end position="117"/>
    </location>
</feature>
<dbReference type="InterPro" id="IPR042261">
    <property type="entry name" value="Lsr2-like_dimerization"/>
</dbReference>
<feature type="domain" description="Lsr2 dimerization" evidence="3">
    <location>
        <begin position="5"/>
        <end position="64"/>
    </location>
</feature>
<dbReference type="AlphaFoldDB" id="R7YCL0"/>
<evidence type="ECO:0000313" key="6">
    <source>
        <dbReference type="Proteomes" id="UP000013569"/>
    </source>
</evidence>